<dbReference type="Pfam" id="PF00022">
    <property type="entry name" value="Actin"/>
    <property type="match status" value="1"/>
</dbReference>
<comment type="subunit">
    <text evidence="6">Component of the SWR1 chromatin remodeling complex.</text>
</comment>
<evidence type="ECO:0000256" key="8">
    <source>
        <dbReference type="SAM" id="MobiDB-lite"/>
    </source>
</evidence>
<dbReference type="Gene3D" id="3.90.640.10">
    <property type="entry name" value="Actin, Chain A, domain 4"/>
    <property type="match status" value="1"/>
</dbReference>
<evidence type="ECO:0000256" key="5">
    <source>
        <dbReference type="ARBA" id="ARBA00025222"/>
    </source>
</evidence>
<dbReference type="FunFam" id="3.90.640.10:FF:000014">
    <property type="entry name" value="Putative actin-related protein 6"/>
    <property type="match status" value="1"/>
</dbReference>
<organism evidence="9 10">
    <name type="scientific">Mycena indigotica</name>
    <dbReference type="NCBI Taxonomy" id="2126181"/>
    <lineage>
        <taxon>Eukaryota</taxon>
        <taxon>Fungi</taxon>
        <taxon>Dikarya</taxon>
        <taxon>Basidiomycota</taxon>
        <taxon>Agaricomycotina</taxon>
        <taxon>Agaricomycetes</taxon>
        <taxon>Agaricomycetidae</taxon>
        <taxon>Agaricales</taxon>
        <taxon>Marasmiineae</taxon>
        <taxon>Mycenaceae</taxon>
        <taxon>Mycena</taxon>
    </lineage>
</organism>
<dbReference type="GeneID" id="59342336"/>
<dbReference type="Gene3D" id="3.30.420.40">
    <property type="match status" value="2"/>
</dbReference>
<dbReference type="RefSeq" id="XP_037222705.1">
    <property type="nucleotide sequence ID" value="XM_037359820.1"/>
</dbReference>
<dbReference type="CDD" id="cd10210">
    <property type="entry name" value="ASKHA_NBD_Arp6"/>
    <property type="match status" value="1"/>
</dbReference>
<comment type="caution">
    <text evidence="9">The sequence shown here is derived from an EMBL/GenBank/DDBJ whole genome shotgun (WGS) entry which is preliminary data.</text>
</comment>
<evidence type="ECO:0000313" key="10">
    <source>
        <dbReference type="Proteomes" id="UP000636479"/>
    </source>
</evidence>
<dbReference type="SMART" id="SM00268">
    <property type="entry name" value="ACTIN"/>
    <property type="match status" value="1"/>
</dbReference>
<comment type="subcellular location">
    <subcellularLocation>
        <location evidence="1">Cytoplasm</location>
    </subcellularLocation>
</comment>
<feature type="compositionally biased region" description="Low complexity" evidence="8">
    <location>
        <begin position="511"/>
        <end position="520"/>
    </location>
</feature>
<evidence type="ECO:0000256" key="4">
    <source>
        <dbReference type="ARBA" id="ARBA00022490"/>
    </source>
</evidence>
<dbReference type="GO" id="GO:0005634">
    <property type="term" value="C:nucleus"/>
    <property type="evidence" value="ECO:0007669"/>
    <property type="project" value="UniProtKB-ARBA"/>
</dbReference>
<keyword evidence="4" id="KW-0963">Cytoplasm</keyword>
<accession>A0A8H6T1R0</accession>
<feature type="region of interest" description="Disordered" evidence="8">
    <location>
        <begin position="489"/>
        <end position="553"/>
    </location>
</feature>
<evidence type="ECO:0000256" key="1">
    <source>
        <dbReference type="ARBA" id="ARBA00004496"/>
    </source>
</evidence>
<evidence type="ECO:0000256" key="6">
    <source>
        <dbReference type="ARBA" id="ARBA00063309"/>
    </source>
</evidence>
<dbReference type="AlphaFoldDB" id="A0A8H6T1R0"/>
<comment type="similarity">
    <text evidence="2">Belongs to the actin family. ARP6 subfamily.</text>
</comment>
<dbReference type="EMBL" id="JACAZF010000003">
    <property type="protein sequence ID" value="KAF7309255.1"/>
    <property type="molecule type" value="Genomic_DNA"/>
</dbReference>
<name>A0A8H6T1R0_9AGAR</name>
<sequence>MVVVVLDNGGSSIKAGVIGTGATRIIPNAIVRSKGDKETYVGHEWAERCTDYSSLAYRLPVEKGYIVDWDAQKAIWDGILSDQVLNVNPTTSTLVITEPYFNLPKIQDTTDEFIFEEYEFKSCLRATPASFMPYGSLFASPLPECMLIVDSGFSFTHVVPVMQGRIVWNAVKRLDVGGKLLTNHLKELVSFRQWNMMDETYIMSHVKETCCFVSADFKADLETCRHGGKNNSIIREYVLPDLTKLKTGRLRAPDDIPLESDQVLTMGNERFAVPEVLFRPDDIGMDQVGLPETIAASIALLPDDLRGLFWANIGLVGGSTKFPGLCERLSRELRSFAPFEAEIAIYQPEDAILEAYTAAVSLASSRAFTTSKMAVTRAEYLESGSSAMRRKMAGLGNDWQAPPAGGDTNTFPQLGGEGHELELVLGSRCPNVLQSFLRKSRSSPFVRHVRMQQDELDASLFNPAGSTEQEMIDNTSTVEDLFATGRSFRFLPTQTGTQPPTKRKATKPASKSKSQNSIISIDDDSESEPLSKKKKTDVVASDDEDVSPPIKISSSAMVEKALAHQKAEQS</sequence>
<keyword evidence="10" id="KW-1185">Reference proteome</keyword>
<dbReference type="InterPro" id="IPR004000">
    <property type="entry name" value="Actin"/>
</dbReference>
<dbReference type="InterPro" id="IPR043129">
    <property type="entry name" value="ATPase_NBD"/>
</dbReference>
<evidence type="ECO:0000313" key="9">
    <source>
        <dbReference type="EMBL" id="KAF7309255.1"/>
    </source>
</evidence>
<evidence type="ECO:0000256" key="7">
    <source>
        <dbReference type="ARBA" id="ARBA00073820"/>
    </source>
</evidence>
<evidence type="ECO:0000256" key="3">
    <source>
        <dbReference type="ARBA" id="ARBA00018633"/>
    </source>
</evidence>
<dbReference type="SUPFAM" id="SSF53067">
    <property type="entry name" value="Actin-like ATPase domain"/>
    <property type="match status" value="2"/>
</dbReference>
<dbReference type="PANTHER" id="PTHR11937">
    <property type="entry name" value="ACTIN"/>
    <property type="match status" value="1"/>
</dbReference>
<dbReference type="GO" id="GO:0005737">
    <property type="term" value="C:cytoplasm"/>
    <property type="evidence" value="ECO:0007669"/>
    <property type="project" value="UniProtKB-SubCell"/>
</dbReference>
<evidence type="ECO:0000256" key="2">
    <source>
        <dbReference type="ARBA" id="ARBA00005665"/>
    </source>
</evidence>
<dbReference type="OrthoDB" id="6220758at2759"/>
<dbReference type="Gene3D" id="2.30.36.70">
    <property type="entry name" value="Actin, Chain A, domain 2"/>
    <property type="match status" value="1"/>
</dbReference>
<reference evidence="9" key="1">
    <citation type="submission" date="2020-05" db="EMBL/GenBank/DDBJ databases">
        <title>Mycena genomes resolve the evolution of fungal bioluminescence.</title>
        <authorList>
            <person name="Tsai I.J."/>
        </authorList>
    </citation>
    <scope>NUCLEOTIDE SEQUENCE</scope>
    <source>
        <strain evidence="9">171206Taipei</strain>
    </source>
</reference>
<gene>
    <name evidence="9" type="ORF">MIND_00295800</name>
</gene>
<dbReference type="Proteomes" id="UP000636479">
    <property type="component" value="Unassembled WGS sequence"/>
</dbReference>
<protein>
    <recommendedName>
        <fullName evidence="3">Actin-like protein ARP6</fullName>
    </recommendedName>
    <alternativeName>
        <fullName evidence="7">Actin-like protein arp6</fullName>
    </alternativeName>
</protein>
<comment type="function">
    <text evidence="5">Component of the SWR1 complex which mediates the ATP-dependent exchange of histone H2A for the H2A variant HZT1 leading to transcriptional regulation of selected genes by chromatin remodeling. Involved in chromosome stability.</text>
</comment>
<proteinExistence type="inferred from homology"/>